<sequence length="85" mass="9179">MTIIQTTDLDPILLEMPATKPTPLFVINAAATTTAANDFTLTALAAIDELLCEGEEHGLSPGKSWLVRHLMHAREATLNYAVTSE</sequence>
<keyword evidence="2" id="KW-1185">Reference proteome</keyword>
<comment type="caution">
    <text evidence="1">The sequence shown here is derived from an EMBL/GenBank/DDBJ whole genome shotgun (WGS) entry which is preliminary data.</text>
</comment>
<dbReference type="EMBL" id="BSOB01000061">
    <property type="protein sequence ID" value="GLQ95253.1"/>
    <property type="molecule type" value="Genomic_DNA"/>
</dbReference>
<protein>
    <recommendedName>
        <fullName evidence="3">DUF3077 domain-containing protein</fullName>
    </recommendedName>
</protein>
<organism evidence="1 2">
    <name type="scientific">Dyella acidisoli</name>
    <dbReference type="NCBI Taxonomy" id="1867834"/>
    <lineage>
        <taxon>Bacteria</taxon>
        <taxon>Pseudomonadati</taxon>
        <taxon>Pseudomonadota</taxon>
        <taxon>Gammaproteobacteria</taxon>
        <taxon>Lysobacterales</taxon>
        <taxon>Rhodanobacteraceae</taxon>
        <taxon>Dyella</taxon>
    </lineage>
</organism>
<evidence type="ECO:0000313" key="2">
    <source>
        <dbReference type="Proteomes" id="UP001156670"/>
    </source>
</evidence>
<proteinExistence type="predicted"/>
<accession>A0ABQ5XUG5</accession>
<dbReference type="Proteomes" id="UP001156670">
    <property type="component" value="Unassembled WGS sequence"/>
</dbReference>
<evidence type="ECO:0000313" key="1">
    <source>
        <dbReference type="EMBL" id="GLQ95253.1"/>
    </source>
</evidence>
<name>A0ABQ5XUG5_9GAMM</name>
<evidence type="ECO:0008006" key="3">
    <source>
        <dbReference type="Google" id="ProtNLM"/>
    </source>
</evidence>
<gene>
    <name evidence="1" type="ORF">GCM10007901_42080</name>
</gene>
<dbReference type="RefSeq" id="WP_284322940.1">
    <property type="nucleotide sequence ID" value="NZ_BSOB01000061.1"/>
</dbReference>
<reference evidence="2" key="1">
    <citation type="journal article" date="2019" name="Int. J. Syst. Evol. Microbiol.">
        <title>The Global Catalogue of Microorganisms (GCM) 10K type strain sequencing project: providing services to taxonomists for standard genome sequencing and annotation.</title>
        <authorList>
            <consortium name="The Broad Institute Genomics Platform"/>
            <consortium name="The Broad Institute Genome Sequencing Center for Infectious Disease"/>
            <person name="Wu L."/>
            <person name="Ma J."/>
        </authorList>
    </citation>
    <scope>NUCLEOTIDE SEQUENCE [LARGE SCALE GENOMIC DNA]</scope>
    <source>
        <strain evidence="2">NBRC 111980</strain>
    </source>
</reference>